<sequence>MAMHGDTYTINFSHPTILFRALIQDWHNKRAAHASS</sequence>
<dbReference type="AlphaFoldDB" id="A0A078H5X3"/>
<dbReference type="EMBL" id="LK032325">
    <property type="protein sequence ID" value="CDY33955.1"/>
    <property type="molecule type" value="Genomic_DNA"/>
</dbReference>
<organism evidence="2 3">
    <name type="scientific">Brassica napus</name>
    <name type="common">Rape</name>
    <dbReference type="NCBI Taxonomy" id="3708"/>
    <lineage>
        <taxon>Eukaryota</taxon>
        <taxon>Viridiplantae</taxon>
        <taxon>Streptophyta</taxon>
        <taxon>Embryophyta</taxon>
        <taxon>Tracheophyta</taxon>
        <taxon>Spermatophyta</taxon>
        <taxon>Magnoliopsida</taxon>
        <taxon>eudicotyledons</taxon>
        <taxon>Gunneridae</taxon>
        <taxon>Pentapetalae</taxon>
        <taxon>rosids</taxon>
        <taxon>malvids</taxon>
        <taxon>Brassicales</taxon>
        <taxon>Brassicaceae</taxon>
        <taxon>Brassiceae</taxon>
        <taxon>Brassica</taxon>
    </lineage>
</organism>
<reference evidence="2" key="2">
    <citation type="submission" date="2014-06" db="EMBL/GenBank/DDBJ databases">
        <authorList>
            <person name="Genoscope - CEA"/>
        </authorList>
    </citation>
    <scope>NUCLEOTIDE SEQUENCE</scope>
</reference>
<evidence type="ECO:0000313" key="3">
    <source>
        <dbReference type="Proteomes" id="UP000028999"/>
    </source>
</evidence>
<keyword evidence="3" id="KW-1185">Reference proteome</keyword>
<protein>
    <submittedName>
        <fullName evidence="1">(rape) hypothetical protein</fullName>
    </submittedName>
    <submittedName>
        <fullName evidence="2">BnaC02g43820D protein</fullName>
    </submittedName>
</protein>
<proteinExistence type="predicted"/>
<name>A0A078H5X3_BRANA</name>
<dbReference type="PaxDb" id="3708-A0A078H5X3"/>
<gene>
    <name evidence="2" type="primary">BnaC02g43820D</name>
    <name evidence="1" type="ORF">DARMORV10_C02P64150.1</name>
    <name evidence="2" type="ORF">GSBRNA2T00055790001</name>
</gene>
<reference evidence="2 3" key="1">
    <citation type="journal article" date="2014" name="Science">
        <title>Plant genetics. Early allopolyploid evolution in the post-Neolithic Brassica napus oilseed genome.</title>
        <authorList>
            <person name="Chalhoub B."/>
            <person name="Denoeud F."/>
            <person name="Liu S."/>
            <person name="Parkin I.A."/>
            <person name="Tang H."/>
            <person name="Wang X."/>
            <person name="Chiquet J."/>
            <person name="Belcram H."/>
            <person name="Tong C."/>
            <person name="Samans B."/>
            <person name="Correa M."/>
            <person name="Da Silva C."/>
            <person name="Just J."/>
            <person name="Falentin C."/>
            <person name="Koh C.S."/>
            <person name="Le Clainche I."/>
            <person name="Bernard M."/>
            <person name="Bento P."/>
            <person name="Noel B."/>
            <person name="Labadie K."/>
            <person name="Alberti A."/>
            <person name="Charles M."/>
            <person name="Arnaud D."/>
            <person name="Guo H."/>
            <person name="Daviaud C."/>
            <person name="Alamery S."/>
            <person name="Jabbari K."/>
            <person name="Zhao M."/>
            <person name="Edger P.P."/>
            <person name="Chelaifa H."/>
            <person name="Tack D."/>
            <person name="Lassalle G."/>
            <person name="Mestiri I."/>
            <person name="Schnel N."/>
            <person name="Le Paslier M.C."/>
            <person name="Fan G."/>
            <person name="Renault V."/>
            <person name="Bayer P.E."/>
            <person name="Golicz A.A."/>
            <person name="Manoli S."/>
            <person name="Lee T.H."/>
            <person name="Thi V.H."/>
            <person name="Chalabi S."/>
            <person name="Hu Q."/>
            <person name="Fan C."/>
            <person name="Tollenaere R."/>
            <person name="Lu Y."/>
            <person name="Battail C."/>
            <person name="Shen J."/>
            <person name="Sidebottom C.H."/>
            <person name="Wang X."/>
            <person name="Canaguier A."/>
            <person name="Chauveau A."/>
            <person name="Berard A."/>
            <person name="Deniot G."/>
            <person name="Guan M."/>
            <person name="Liu Z."/>
            <person name="Sun F."/>
            <person name="Lim Y.P."/>
            <person name="Lyons E."/>
            <person name="Town C.D."/>
            <person name="Bancroft I."/>
            <person name="Wang X."/>
            <person name="Meng J."/>
            <person name="Ma J."/>
            <person name="Pires J.C."/>
            <person name="King G.J."/>
            <person name="Brunel D."/>
            <person name="Delourme R."/>
            <person name="Renard M."/>
            <person name="Aury J.M."/>
            <person name="Adams K.L."/>
            <person name="Batley J."/>
            <person name="Snowdon R.J."/>
            <person name="Tost J."/>
            <person name="Edwards D."/>
            <person name="Zhou Y."/>
            <person name="Hua W."/>
            <person name="Sharpe A.G."/>
            <person name="Paterson A.H."/>
            <person name="Guan C."/>
            <person name="Wincker P."/>
        </authorList>
    </citation>
    <scope>NUCLEOTIDE SEQUENCE [LARGE SCALE GENOMIC DNA]</scope>
    <source>
        <strain evidence="3">cv. Darmor-bzh</strain>
    </source>
</reference>
<dbReference type="Proteomes" id="UP001295469">
    <property type="component" value="Chromosome C02"/>
</dbReference>
<dbReference type="EMBL" id="HG994366">
    <property type="protein sequence ID" value="CAF1922060.1"/>
    <property type="molecule type" value="Genomic_DNA"/>
</dbReference>
<evidence type="ECO:0000313" key="2">
    <source>
        <dbReference type="EMBL" id="CDY33955.1"/>
    </source>
</evidence>
<dbReference type="Proteomes" id="UP000028999">
    <property type="component" value="Unassembled WGS sequence"/>
</dbReference>
<dbReference type="Gramene" id="CDY33955">
    <property type="protein sequence ID" value="CDY33955"/>
    <property type="gene ID" value="GSBRNA2T00055790001"/>
</dbReference>
<reference evidence="1" key="3">
    <citation type="submission" date="2021-01" db="EMBL/GenBank/DDBJ databases">
        <authorList>
            <consortium name="Genoscope - CEA"/>
            <person name="William W."/>
        </authorList>
    </citation>
    <scope>NUCLEOTIDE SEQUENCE</scope>
</reference>
<accession>A0A078H5X3</accession>
<evidence type="ECO:0000313" key="1">
    <source>
        <dbReference type="EMBL" id="CAF1922060.1"/>
    </source>
</evidence>